<organism evidence="1 2">
    <name type="scientific">Nesidiocoris tenuis</name>
    <dbReference type="NCBI Taxonomy" id="355587"/>
    <lineage>
        <taxon>Eukaryota</taxon>
        <taxon>Metazoa</taxon>
        <taxon>Ecdysozoa</taxon>
        <taxon>Arthropoda</taxon>
        <taxon>Hexapoda</taxon>
        <taxon>Insecta</taxon>
        <taxon>Pterygota</taxon>
        <taxon>Neoptera</taxon>
        <taxon>Paraneoptera</taxon>
        <taxon>Hemiptera</taxon>
        <taxon>Heteroptera</taxon>
        <taxon>Panheteroptera</taxon>
        <taxon>Cimicomorpha</taxon>
        <taxon>Miridae</taxon>
        <taxon>Dicyphina</taxon>
        <taxon>Nesidiocoris</taxon>
    </lineage>
</organism>
<dbReference type="Proteomes" id="UP000479000">
    <property type="component" value="Unassembled WGS sequence"/>
</dbReference>
<accession>A0A6H5HEJ9</accession>
<evidence type="ECO:0000313" key="1">
    <source>
        <dbReference type="EMBL" id="CAB0015703.1"/>
    </source>
</evidence>
<name>A0A6H5HEJ9_9HEMI</name>
<sequence length="103" mass="11441">MKFSTVVFISNLNAPHYPSEVTRNSVVVFVLPRVRVQSANADTNTADEKAHELKEHTRKHLALWQEPQRTYDSQICCALQGTAKVGLNDNELGVRGLAVGVRP</sequence>
<proteinExistence type="predicted"/>
<dbReference type="EMBL" id="CADCXU010029381">
    <property type="protein sequence ID" value="CAB0015703.1"/>
    <property type="molecule type" value="Genomic_DNA"/>
</dbReference>
<dbReference type="AlphaFoldDB" id="A0A6H5HEJ9"/>
<reference evidence="1 2" key="1">
    <citation type="submission" date="2020-02" db="EMBL/GenBank/DDBJ databases">
        <authorList>
            <person name="Ferguson B K."/>
        </authorList>
    </citation>
    <scope>NUCLEOTIDE SEQUENCE [LARGE SCALE GENOMIC DNA]</scope>
</reference>
<keyword evidence="2" id="KW-1185">Reference proteome</keyword>
<gene>
    <name evidence="1" type="ORF">NTEN_LOCUS20043</name>
</gene>
<evidence type="ECO:0000313" key="2">
    <source>
        <dbReference type="Proteomes" id="UP000479000"/>
    </source>
</evidence>
<protein>
    <submittedName>
        <fullName evidence="1">Uncharacterized protein</fullName>
    </submittedName>
</protein>